<gene>
    <name evidence="12" type="ORF">Apau_1403</name>
</gene>
<keyword evidence="3 10" id="KW-0436">Ligase</keyword>
<dbReference type="PANTHER" id="PTHR11136:SF0">
    <property type="entry name" value="DIHYDROFOLATE SYNTHETASE-RELATED"/>
    <property type="match status" value="1"/>
</dbReference>
<dbReference type="InterPro" id="IPR018109">
    <property type="entry name" value="Folylpolyglutamate_synth_CS"/>
</dbReference>
<dbReference type="InterPro" id="IPR036565">
    <property type="entry name" value="Mur-like_cat_sf"/>
</dbReference>
<reference evidence="12 13" key="1">
    <citation type="journal article" date="2010" name="Stand. Genomic Sci.">
        <title>Non-contiguous finished genome sequence of Aminomonas paucivorans type strain (GLU-3).</title>
        <authorList>
            <person name="Pitluck S."/>
            <person name="Yasawong M."/>
            <person name="Held B."/>
            <person name="Lapidus A."/>
            <person name="Nolan M."/>
            <person name="Copeland A."/>
            <person name="Lucas S."/>
            <person name="Del Rio T.G."/>
            <person name="Tice H."/>
            <person name="Cheng J.F."/>
            <person name="Chertkov O."/>
            <person name="Goodwin L."/>
            <person name="Tapia R."/>
            <person name="Han C."/>
            <person name="Liolios K."/>
            <person name="Ivanova N."/>
            <person name="Mavromatis K."/>
            <person name="Ovchinnikova G."/>
            <person name="Pati A."/>
            <person name="Chen A."/>
            <person name="Palaniappan K."/>
            <person name="Land M."/>
            <person name="Hauser L."/>
            <person name="Chang Y.J."/>
            <person name="Jeffries C.D."/>
            <person name="Pukall R."/>
            <person name="Spring S."/>
            <person name="Rohde M."/>
            <person name="Sikorski J."/>
            <person name="Goker M."/>
            <person name="Woyke T."/>
            <person name="Bristow J."/>
            <person name="Eisen J.A."/>
            <person name="Markowitz V."/>
            <person name="Hugenholtz P."/>
            <person name="Kyrpides N.C."/>
            <person name="Klenk H.P."/>
        </authorList>
    </citation>
    <scope>NUCLEOTIDE SEQUENCE [LARGE SCALE GENOMIC DNA]</scope>
    <source>
        <strain evidence="12 13">DSM 12260</strain>
    </source>
</reference>
<accession>E3D043</accession>
<evidence type="ECO:0000313" key="12">
    <source>
        <dbReference type="EMBL" id="EFQ23822.1"/>
    </source>
</evidence>
<comment type="similarity">
    <text evidence="1 10">Belongs to the folylpolyglutamate synthase family.</text>
</comment>
<sequence length="443" mass="48181">MDELLAFEEIERQLISLASPGIRPGLARLSRLLQGLGHPERRFPSVLLVGTNGKGSTAATLSSCLREAGYRVALYTSPHLESLGERLLLNGDPLPSSSWRTSLERIEPLLREDRRLASDRPSYFEILTALAFHRIAEIAPDLAVVEAGMGGRLDATNVLGDVRATVCTPLGLDHQEYLGGTLEAIAAEKFAVLRPGVPALYAGGGTGLNERFRKQAARVGALPWIHETACRLDLLDLTLQGVRFHRECDGRPPLRHLEFPLPGLHQPTNASLALGALEHLSVSFPRLGEEALRKGLRSTRWPGRMEWFPRGEGGLLLDGAHNPHGVEALARSLEAMRTRRSSWGLVFAAMGDKEIAPSLRRLAPLFETLWCTTVPRCPRAMAADALARVARDSGWADRVEVEPDPAEAVSQALSRFPSVTACGSLFLVGILRGHRANFLGAAS</sequence>
<evidence type="ECO:0000313" key="13">
    <source>
        <dbReference type="Proteomes" id="UP000005096"/>
    </source>
</evidence>
<dbReference type="GO" id="GO:0005524">
    <property type="term" value="F:ATP binding"/>
    <property type="evidence" value="ECO:0007669"/>
    <property type="project" value="UniProtKB-KW"/>
</dbReference>
<evidence type="ECO:0000256" key="6">
    <source>
        <dbReference type="ARBA" id="ARBA00022840"/>
    </source>
</evidence>
<evidence type="ECO:0000256" key="3">
    <source>
        <dbReference type="ARBA" id="ARBA00022598"/>
    </source>
</evidence>
<dbReference type="GO" id="GO:0005737">
    <property type="term" value="C:cytoplasm"/>
    <property type="evidence" value="ECO:0007669"/>
    <property type="project" value="TreeGrafter"/>
</dbReference>
<keyword evidence="4" id="KW-0479">Metal-binding</keyword>
<dbReference type="GO" id="GO:0008841">
    <property type="term" value="F:dihydrofolate synthase activity"/>
    <property type="evidence" value="ECO:0007669"/>
    <property type="project" value="TreeGrafter"/>
</dbReference>
<evidence type="ECO:0000256" key="4">
    <source>
        <dbReference type="ARBA" id="ARBA00022723"/>
    </source>
</evidence>
<dbReference type="EMBL" id="CM001022">
    <property type="protein sequence ID" value="EFQ23822.1"/>
    <property type="molecule type" value="Genomic_DNA"/>
</dbReference>
<dbReference type="PANTHER" id="PTHR11136">
    <property type="entry name" value="FOLYLPOLYGLUTAMATE SYNTHASE-RELATED"/>
    <property type="match status" value="1"/>
</dbReference>
<evidence type="ECO:0000256" key="9">
    <source>
        <dbReference type="ARBA" id="ARBA00047493"/>
    </source>
</evidence>
<keyword evidence="5 10" id="KW-0547">Nucleotide-binding</keyword>
<dbReference type="Gene3D" id="3.40.1190.10">
    <property type="entry name" value="Mur-like, catalytic domain"/>
    <property type="match status" value="1"/>
</dbReference>
<name>E3D043_9BACT</name>
<dbReference type="eggNOG" id="COG0285">
    <property type="taxonomic scope" value="Bacteria"/>
</dbReference>
<dbReference type="PROSITE" id="PS01012">
    <property type="entry name" value="FOLYLPOLYGLU_SYNT_2"/>
    <property type="match status" value="1"/>
</dbReference>
<dbReference type="EC" id="6.3.2.17" evidence="2"/>
<dbReference type="SUPFAM" id="SSF53623">
    <property type="entry name" value="MurD-like peptide ligases, catalytic domain"/>
    <property type="match status" value="1"/>
</dbReference>
<feature type="domain" description="Mur ligase C-terminal" evidence="11">
    <location>
        <begin position="303"/>
        <end position="414"/>
    </location>
</feature>
<dbReference type="Proteomes" id="UP000005096">
    <property type="component" value="Chromosome"/>
</dbReference>
<dbReference type="GO" id="GO:0046872">
    <property type="term" value="F:metal ion binding"/>
    <property type="evidence" value="ECO:0007669"/>
    <property type="project" value="UniProtKB-KW"/>
</dbReference>
<evidence type="ECO:0000256" key="1">
    <source>
        <dbReference type="ARBA" id="ARBA00008276"/>
    </source>
</evidence>
<evidence type="ECO:0000256" key="8">
    <source>
        <dbReference type="ARBA" id="ARBA00030592"/>
    </source>
</evidence>
<dbReference type="InterPro" id="IPR036615">
    <property type="entry name" value="Mur_ligase_C_dom_sf"/>
</dbReference>
<dbReference type="OrthoDB" id="9809356at2"/>
<dbReference type="NCBIfam" id="TIGR01499">
    <property type="entry name" value="folC"/>
    <property type="match status" value="1"/>
</dbReference>
<evidence type="ECO:0000256" key="7">
    <source>
        <dbReference type="ARBA" id="ARBA00022842"/>
    </source>
</evidence>
<keyword evidence="7" id="KW-0460">Magnesium</keyword>
<dbReference type="STRING" id="584708.Apau_1403"/>
<protein>
    <recommendedName>
        <fullName evidence="2">tetrahydrofolate synthase</fullName>
        <ecNumber evidence="2">6.3.2.17</ecNumber>
    </recommendedName>
    <alternativeName>
        <fullName evidence="8">Tetrahydrofolylpolyglutamate synthase</fullName>
    </alternativeName>
</protein>
<keyword evidence="13" id="KW-1185">Reference proteome</keyword>
<dbReference type="GO" id="GO:0004326">
    <property type="term" value="F:tetrahydrofolylpolyglutamate synthase activity"/>
    <property type="evidence" value="ECO:0007669"/>
    <property type="project" value="UniProtKB-EC"/>
</dbReference>
<dbReference type="AlphaFoldDB" id="E3D043"/>
<evidence type="ECO:0000256" key="2">
    <source>
        <dbReference type="ARBA" id="ARBA00013025"/>
    </source>
</evidence>
<proteinExistence type="inferred from homology"/>
<organism evidence="12 13">
    <name type="scientific">Aminomonas paucivorans DSM 12260</name>
    <dbReference type="NCBI Taxonomy" id="584708"/>
    <lineage>
        <taxon>Bacteria</taxon>
        <taxon>Thermotogati</taxon>
        <taxon>Synergistota</taxon>
        <taxon>Synergistia</taxon>
        <taxon>Synergistales</taxon>
        <taxon>Synergistaceae</taxon>
        <taxon>Aminomonas</taxon>
    </lineage>
</organism>
<dbReference type="Gene3D" id="3.90.190.20">
    <property type="entry name" value="Mur ligase, C-terminal domain"/>
    <property type="match status" value="1"/>
</dbReference>
<evidence type="ECO:0000259" key="11">
    <source>
        <dbReference type="Pfam" id="PF02875"/>
    </source>
</evidence>
<dbReference type="HOGENOM" id="CLU_015869_1_2_0"/>
<evidence type="ECO:0000256" key="10">
    <source>
        <dbReference type="PIRNR" id="PIRNR001563"/>
    </source>
</evidence>
<evidence type="ECO:0000256" key="5">
    <source>
        <dbReference type="ARBA" id="ARBA00022741"/>
    </source>
</evidence>
<dbReference type="InterPro" id="IPR004101">
    <property type="entry name" value="Mur_ligase_C"/>
</dbReference>
<dbReference type="PaxDb" id="584708-Apau_1403"/>
<dbReference type="SUPFAM" id="SSF53244">
    <property type="entry name" value="MurD-like peptide ligases, peptide-binding domain"/>
    <property type="match status" value="1"/>
</dbReference>
<dbReference type="RefSeq" id="WP_006301025.1">
    <property type="nucleotide sequence ID" value="NZ_CM001022.1"/>
</dbReference>
<dbReference type="Pfam" id="PF02875">
    <property type="entry name" value="Mur_ligase_C"/>
    <property type="match status" value="1"/>
</dbReference>
<dbReference type="PIRSF" id="PIRSF001563">
    <property type="entry name" value="Folylpolyglu_synth"/>
    <property type="match status" value="1"/>
</dbReference>
<comment type="catalytic activity">
    <reaction evidence="9">
        <text>(6S)-5,6,7,8-tetrahydrofolyl-(gamma-L-Glu)(n) + L-glutamate + ATP = (6S)-5,6,7,8-tetrahydrofolyl-(gamma-L-Glu)(n+1) + ADP + phosphate + H(+)</text>
        <dbReference type="Rhea" id="RHEA:10580"/>
        <dbReference type="Rhea" id="RHEA-COMP:14738"/>
        <dbReference type="Rhea" id="RHEA-COMP:14740"/>
        <dbReference type="ChEBI" id="CHEBI:15378"/>
        <dbReference type="ChEBI" id="CHEBI:29985"/>
        <dbReference type="ChEBI" id="CHEBI:30616"/>
        <dbReference type="ChEBI" id="CHEBI:43474"/>
        <dbReference type="ChEBI" id="CHEBI:141005"/>
        <dbReference type="ChEBI" id="CHEBI:456216"/>
        <dbReference type="EC" id="6.3.2.17"/>
    </reaction>
</comment>
<keyword evidence="6 10" id="KW-0067">ATP-binding</keyword>
<dbReference type="InterPro" id="IPR001645">
    <property type="entry name" value="Folylpolyglutamate_synth"/>
</dbReference>